<reference evidence="2 3" key="1">
    <citation type="submission" date="2014-06" db="EMBL/GenBank/DDBJ databases">
        <authorList>
            <consortium name="DOE Joint Genome Institute"/>
            <person name="Kuo A."/>
            <person name="Kohler A."/>
            <person name="Nagy L.G."/>
            <person name="Floudas D."/>
            <person name="Copeland A."/>
            <person name="Barry K.W."/>
            <person name="Cichocki N."/>
            <person name="Veneault-Fourrey C."/>
            <person name="LaButti K."/>
            <person name="Lindquist E.A."/>
            <person name="Lipzen A."/>
            <person name="Lundell T."/>
            <person name="Morin E."/>
            <person name="Murat C."/>
            <person name="Sun H."/>
            <person name="Tunlid A."/>
            <person name="Henrissat B."/>
            <person name="Grigoriev I.V."/>
            <person name="Hibbett D.S."/>
            <person name="Martin F."/>
            <person name="Nordberg H.P."/>
            <person name="Cantor M.N."/>
            <person name="Hua S.X."/>
        </authorList>
    </citation>
    <scope>NUCLEOTIDE SEQUENCE [LARGE SCALE GENOMIC DNA]</scope>
    <source>
        <strain evidence="2 3">ATCC 200175</strain>
    </source>
</reference>
<dbReference type="OrthoDB" id="2690153at2759"/>
<keyword evidence="3" id="KW-1185">Reference proteome</keyword>
<protein>
    <submittedName>
        <fullName evidence="2">Uncharacterized protein</fullName>
    </submittedName>
</protein>
<dbReference type="EMBL" id="KN819354">
    <property type="protein sequence ID" value="KIJ13201.1"/>
    <property type="molecule type" value="Genomic_DNA"/>
</dbReference>
<dbReference type="HOGENOM" id="CLU_1337888_0_0_1"/>
<gene>
    <name evidence="2" type="ORF">PAXINDRAFT_13952</name>
</gene>
<proteinExistence type="predicted"/>
<dbReference type="AlphaFoldDB" id="A0A0C9U179"/>
<sequence>MPIQAPVLTASIAHSDSGELVPENSVSYPVEDTSTRKEPAYRRGQRGSHMTPRSLELFRFVEVPDVELTAKPPFPLRLCHPGTLSHIKTFPLTPHMDPTPNFPHDDCPGTLGGDSSFPSREAIVFCGVWDKSLVLSSKITVAYWLVFYGGIMTRKHLETVDCRWIIGADSTKDDVMRHEEQPKKSPVRSVFTSTTPTAIHEENLC</sequence>
<feature type="region of interest" description="Disordered" evidence="1">
    <location>
        <begin position="18"/>
        <end position="48"/>
    </location>
</feature>
<name>A0A0C9U179_PAXIN</name>
<accession>A0A0C9U179</accession>
<organism evidence="2 3">
    <name type="scientific">Paxillus involutus ATCC 200175</name>
    <dbReference type="NCBI Taxonomy" id="664439"/>
    <lineage>
        <taxon>Eukaryota</taxon>
        <taxon>Fungi</taxon>
        <taxon>Dikarya</taxon>
        <taxon>Basidiomycota</taxon>
        <taxon>Agaricomycotina</taxon>
        <taxon>Agaricomycetes</taxon>
        <taxon>Agaricomycetidae</taxon>
        <taxon>Boletales</taxon>
        <taxon>Paxilineae</taxon>
        <taxon>Paxillaceae</taxon>
        <taxon>Paxillus</taxon>
    </lineage>
</organism>
<evidence type="ECO:0000313" key="2">
    <source>
        <dbReference type="EMBL" id="KIJ13201.1"/>
    </source>
</evidence>
<dbReference type="Proteomes" id="UP000053647">
    <property type="component" value="Unassembled WGS sequence"/>
</dbReference>
<evidence type="ECO:0000256" key="1">
    <source>
        <dbReference type="SAM" id="MobiDB-lite"/>
    </source>
</evidence>
<evidence type="ECO:0000313" key="3">
    <source>
        <dbReference type="Proteomes" id="UP000053647"/>
    </source>
</evidence>
<reference evidence="3" key="2">
    <citation type="submission" date="2015-01" db="EMBL/GenBank/DDBJ databases">
        <title>Evolutionary Origins and Diversification of the Mycorrhizal Mutualists.</title>
        <authorList>
            <consortium name="DOE Joint Genome Institute"/>
            <consortium name="Mycorrhizal Genomics Consortium"/>
            <person name="Kohler A."/>
            <person name="Kuo A."/>
            <person name="Nagy L.G."/>
            <person name="Floudas D."/>
            <person name="Copeland A."/>
            <person name="Barry K.W."/>
            <person name="Cichocki N."/>
            <person name="Veneault-Fourrey C."/>
            <person name="LaButti K."/>
            <person name="Lindquist E.A."/>
            <person name="Lipzen A."/>
            <person name="Lundell T."/>
            <person name="Morin E."/>
            <person name="Murat C."/>
            <person name="Riley R."/>
            <person name="Ohm R."/>
            <person name="Sun H."/>
            <person name="Tunlid A."/>
            <person name="Henrissat B."/>
            <person name="Grigoriev I.V."/>
            <person name="Hibbett D.S."/>
            <person name="Martin F."/>
        </authorList>
    </citation>
    <scope>NUCLEOTIDE SEQUENCE [LARGE SCALE GENOMIC DNA]</scope>
    <source>
        <strain evidence="3">ATCC 200175</strain>
    </source>
</reference>